<dbReference type="GO" id="GO:0003677">
    <property type="term" value="F:DNA binding"/>
    <property type="evidence" value="ECO:0007669"/>
    <property type="project" value="InterPro"/>
</dbReference>
<reference evidence="2 3" key="1">
    <citation type="submission" date="2018-11" db="EMBL/GenBank/DDBJ databases">
        <title>Novel bacteria species description.</title>
        <authorList>
            <person name="Han J.-H."/>
        </authorList>
    </citation>
    <scope>NUCLEOTIDE SEQUENCE [LARGE SCALE GENOMIC DNA]</scope>
    <source>
        <strain evidence="2 3">KCTC23259</strain>
    </source>
</reference>
<proteinExistence type="predicted"/>
<dbReference type="InterPro" id="IPR007492">
    <property type="entry name" value="LytTR_DNA-bd_dom"/>
</dbReference>
<protein>
    <submittedName>
        <fullName evidence="2">LytTR family transcriptional regulator</fullName>
    </submittedName>
</protein>
<evidence type="ECO:0000313" key="3">
    <source>
        <dbReference type="Proteomes" id="UP001204144"/>
    </source>
</evidence>
<evidence type="ECO:0000313" key="2">
    <source>
        <dbReference type="EMBL" id="MCP9764054.1"/>
    </source>
</evidence>
<dbReference type="EMBL" id="RJUF01000056">
    <property type="protein sequence ID" value="MCP9764054.1"/>
    <property type="molecule type" value="Genomic_DNA"/>
</dbReference>
<evidence type="ECO:0000259" key="1">
    <source>
        <dbReference type="SMART" id="SM00850"/>
    </source>
</evidence>
<dbReference type="Gene3D" id="2.40.50.1020">
    <property type="entry name" value="LytTr DNA-binding domain"/>
    <property type="match status" value="1"/>
</dbReference>
<dbReference type="SMART" id="SM00850">
    <property type="entry name" value="LytTR"/>
    <property type="match status" value="1"/>
</dbReference>
<organism evidence="2 3">
    <name type="scientific">Lacihabitans soyangensis</name>
    <dbReference type="NCBI Taxonomy" id="869394"/>
    <lineage>
        <taxon>Bacteria</taxon>
        <taxon>Pseudomonadati</taxon>
        <taxon>Bacteroidota</taxon>
        <taxon>Cytophagia</taxon>
        <taxon>Cytophagales</taxon>
        <taxon>Leadbetterellaceae</taxon>
        <taxon>Lacihabitans</taxon>
    </lineage>
</organism>
<comment type="caution">
    <text evidence="2">The sequence shown here is derived from an EMBL/GenBank/DDBJ whole genome shotgun (WGS) entry which is preliminary data.</text>
</comment>
<sequence length="88" mass="10561">MKEHLSDSFNITHLEASVNYTIFHFKDGHREIHAYTLKKYENDFSQTQAFSRIHRRFLVNRKFIASHNECEVLLSCGKRLPLARRRRV</sequence>
<dbReference type="AlphaFoldDB" id="A0AAE3H4X2"/>
<dbReference type="RefSeq" id="WP_255037814.1">
    <property type="nucleotide sequence ID" value="NZ_RJUF01000056.1"/>
</dbReference>
<keyword evidence="3" id="KW-1185">Reference proteome</keyword>
<accession>A0AAE3H4X2</accession>
<name>A0AAE3H4X2_9BACT</name>
<gene>
    <name evidence="2" type="ORF">EGI31_13945</name>
</gene>
<dbReference type="Pfam" id="PF04397">
    <property type="entry name" value="LytTR"/>
    <property type="match status" value="1"/>
</dbReference>
<dbReference type="Proteomes" id="UP001204144">
    <property type="component" value="Unassembled WGS sequence"/>
</dbReference>
<feature type="domain" description="HTH LytTR-type" evidence="1">
    <location>
        <begin position="7"/>
        <end position="87"/>
    </location>
</feature>